<dbReference type="Pfam" id="PF13453">
    <property type="entry name" value="Zn_ribbon_TFIIB"/>
    <property type="match status" value="1"/>
</dbReference>
<organism evidence="2 3">
    <name type="scientific">Nocardioides agri</name>
    <dbReference type="NCBI Taxonomy" id="2682843"/>
    <lineage>
        <taxon>Bacteria</taxon>
        <taxon>Bacillati</taxon>
        <taxon>Actinomycetota</taxon>
        <taxon>Actinomycetes</taxon>
        <taxon>Propionibacteriales</taxon>
        <taxon>Nocardioidaceae</taxon>
        <taxon>Nocardioides</taxon>
    </lineage>
</organism>
<gene>
    <name evidence="2" type="ORF">GON03_22075</name>
</gene>
<dbReference type="RefSeq" id="WP_157346914.1">
    <property type="nucleotide sequence ID" value="NZ_WSEK01000005.1"/>
</dbReference>
<proteinExistence type="predicted"/>
<comment type="caution">
    <text evidence="2">The sequence shown here is derived from an EMBL/GenBank/DDBJ whole genome shotgun (WGS) entry which is preliminary data.</text>
</comment>
<evidence type="ECO:0000259" key="1">
    <source>
        <dbReference type="Pfam" id="PF13453"/>
    </source>
</evidence>
<accession>A0A6L6XYZ1</accession>
<dbReference type="EMBL" id="WSEK01000005">
    <property type="protein sequence ID" value="MVQ51877.1"/>
    <property type="molecule type" value="Genomic_DNA"/>
</dbReference>
<name>A0A6L6XYZ1_9ACTN</name>
<evidence type="ECO:0000313" key="2">
    <source>
        <dbReference type="EMBL" id="MVQ51877.1"/>
    </source>
</evidence>
<dbReference type="InterPro" id="IPR027392">
    <property type="entry name" value="TF_Znf"/>
</dbReference>
<sequence>METLTCPRCGAELVTRAIGSSGEGEINSCPEGHGVFLSRADLGALVEAETDWHRHAGQHTAPMPRITADMTAPPAGKPAARAFIETLFD</sequence>
<protein>
    <recommendedName>
        <fullName evidence="1">Transcription factor zinc-finger domain-containing protein</fullName>
    </recommendedName>
</protein>
<dbReference type="Proteomes" id="UP000473525">
    <property type="component" value="Unassembled WGS sequence"/>
</dbReference>
<keyword evidence="3" id="KW-1185">Reference proteome</keyword>
<dbReference type="AlphaFoldDB" id="A0A6L6XYZ1"/>
<reference evidence="2 3" key="1">
    <citation type="submission" date="2019-12" db="EMBL/GenBank/DDBJ databases">
        <authorList>
            <person name="Huq M.A."/>
        </authorList>
    </citation>
    <scope>NUCLEOTIDE SEQUENCE [LARGE SCALE GENOMIC DNA]</scope>
    <source>
        <strain evidence="2 3">MAH-18</strain>
    </source>
</reference>
<feature type="domain" description="Transcription factor zinc-finger" evidence="1">
    <location>
        <begin position="5"/>
        <end position="47"/>
    </location>
</feature>
<evidence type="ECO:0000313" key="3">
    <source>
        <dbReference type="Proteomes" id="UP000473525"/>
    </source>
</evidence>